<comment type="caution">
    <text evidence="3">The sequence shown here is derived from an EMBL/GenBank/DDBJ whole genome shotgun (WGS) entry which is preliminary data.</text>
</comment>
<sequence>MKKKDIKKILLYIIIILFIWFTIHIILITTDGLNDELGVCDAAVVLGNKVELNGKPSKRLQGRLDEAIELYEKNYFEYVIVSGGIGKEGFDEAVVMKEYLVEEGIADNKVIIDSAGYNSYMTAKNTKVIMNDRGFKSIMIITQFYHISRTKLAFEKVGVGNVYSAHASYLDIRDVYSVVREFFAYYKYLLL</sequence>
<proteinExistence type="predicted"/>
<name>A0ABS4GBQ7_9FIRM</name>
<dbReference type="InterPro" id="IPR051599">
    <property type="entry name" value="Cell_Envelope_Assoc"/>
</dbReference>
<dbReference type="Gene3D" id="3.40.50.620">
    <property type="entry name" value="HUPs"/>
    <property type="match status" value="1"/>
</dbReference>
<accession>A0ABS4GBQ7</accession>
<dbReference type="InterPro" id="IPR003848">
    <property type="entry name" value="DUF218"/>
</dbReference>
<evidence type="ECO:0000259" key="2">
    <source>
        <dbReference type="Pfam" id="PF02698"/>
    </source>
</evidence>
<dbReference type="EMBL" id="JAGGKS010000002">
    <property type="protein sequence ID" value="MBP1925133.1"/>
    <property type="molecule type" value="Genomic_DNA"/>
</dbReference>
<keyword evidence="1" id="KW-1133">Transmembrane helix</keyword>
<dbReference type="InterPro" id="IPR014729">
    <property type="entry name" value="Rossmann-like_a/b/a_fold"/>
</dbReference>
<keyword evidence="1" id="KW-0812">Transmembrane</keyword>
<gene>
    <name evidence="3" type="ORF">J2Z76_000990</name>
</gene>
<evidence type="ECO:0000313" key="4">
    <source>
        <dbReference type="Proteomes" id="UP001519342"/>
    </source>
</evidence>
<organism evidence="3 4">
    <name type="scientific">Sedimentibacter acidaminivorans</name>
    <dbReference type="NCBI Taxonomy" id="913099"/>
    <lineage>
        <taxon>Bacteria</taxon>
        <taxon>Bacillati</taxon>
        <taxon>Bacillota</taxon>
        <taxon>Tissierellia</taxon>
        <taxon>Sedimentibacter</taxon>
    </lineage>
</organism>
<feature type="transmembrane region" description="Helical" evidence="1">
    <location>
        <begin position="9"/>
        <end position="27"/>
    </location>
</feature>
<keyword evidence="1" id="KW-0472">Membrane</keyword>
<dbReference type="Pfam" id="PF02698">
    <property type="entry name" value="DUF218"/>
    <property type="match status" value="1"/>
</dbReference>
<evidence type="ECO:0000256" key="1">
    <source>
        <dbReference type="SAM" id="Phobius"/>
    </source>
</evidence>
<feature type="domain" description="DUF218" evidence="2">
    <location>
        <begin position="41"/>
        <end position="182"/>
    </location>
</feature>
<evidence type="ECO:0000313" key="3">
    <source>
        <dbReference type="EMBL" id="MBP1925133.1"/>
    </source>
</evidence>
<dbReference type="PANTHER" id="PTHR30336">
    <property type="entry name" value="INNER MEMBRANE PROTEIN, PROBABLE PERMEASE"/>
    <property type="match status" value="1"/>
</dbReference>
<dbReference type="RefSeq" id="WP_245210324.1">
    <property type="nucleotide sequence ID" value="NZ_JAGGKS010000002.1"/>
</dbReference>
<dbReference type="PANTHER" id="PTHR30336:SF20">
    <property type="entry name" value="DUF218 DOMAIN-CONTAINING PROTEIN"/>
    <property type="match status" value="1"/>
</dbReference>
<dbReference type="Proteomes" id="UP001519342">
    <property type="component" value="Unassembled WGS sequence"/>
</dbReference>
<dbReference type="CDD" id="cd06259">
    <property type="entry name" value="YdcF-like"/>
    <property type="match status" value="1"/>
</dbReference>
<keyword evidence="4" id="KW-1185">Reference proteome</keyword>
<reference evidence="3 4" key="1">
    <citation type="submission" date="2021-03" db="EMBL/GenBank/DDBJ databases">
        <title>Genomic Encyclopedia of Type Strains, Phase IV (KMG-IV): sequencing the most valuable type-strain genomes for metagenomic binning, comparative biology and taxonomic classification.</title>
        <authorList>
            <person name="Goeker M."/>
        </authorList>
    </citation>
    <scope>NUCLEOTIDE SEQUENCE [LARGE SCALE GENOMIC DNA]</scope>
    <source>
        <strain evidence="3 4">DSM 24004</strain>
    </source>
</reference>
<protein>
    <submittedName>
        <fullName evidence="3">Vancomycin permeability regulator SanA</fullName>
    </submittedName>
</protein>